<gene>
    <name evidence="3" type="ORF">BJI46_00150</name>
</gene>
<evidence type="ECO:0000313" key="3">
    <source>
        <dbReference type="EMBL" id="OEY97981.1"/>
    </source>
</evidence>
<comment type="caution">
    <text evidence="3">The sequence shown here is derived from an EMBL/GenBank/DDBJ whole genome shotgun (WGS) entry which is preliminary data.</text>
</comment>
<dbReference type="InterPro" id="IPR002765">
    <property type="entry name" value="UPF0145_YbjQ-like"/>
</dbReference>
<dbReference type="PANTHER" id="PTHR34068">
    <property type="entry name" value="UPF0145 PROTEIN YBJQ"/>
    <property type="match status" value="1"/>
</dbReference>
<dbReference type="AlphaFoldDB" id="A0A1E7RF80"/>
<keyword evidence="2" id="KW-0472">Membrane</keyword>
<feature type="transmembrane region" description="Helical" evidence="2">
    <location>
        <begin position="6"/>
        <end position="25"/>
    </location>
</feature>
<comment type="similarity">
    <text evidence="1">Belongs to the UPF0145 family.</text>
</comment>
<keyword evidence="2" id="KW-0812">Transmembrane</keyword>
<dbReference type="InterPro" id="IPR035439">
    <property type="entry name" value="UPF0145_dom_sf"/>
</dbReference>
<protein>
    <submittedName>
        <fullName evidence="3">Metal-binding protein</fullName>
    </submittedName>
</protein>
<sequence length="145" mass="16604">MSELIFKIIIFLILFTIGWLFGRYIEARHLRELDDKEQQLADIRMDSRRFLQVSSSGELISSSVVISSDYFKYVLAVIHNLLGKNLQSYESILERARREAIVRLKQQARERGANCILGVRLSTTELGMQGGMVEVFAYGTAINEE</sequence>
<keyword evidence="2" id="KW-1133">Transmembrane helix</keyword>
<name>A0A1E7RF80_9GAMM</name>
<dbReference type="OrthoDB" id="530049at2"/>
<dbReference type="EMBL" id="MKKK01000001">
    <property type="protein sequence ID" value="OEY97981.1"/>
    <property type="molecule type" value="Genomic_DNA"/>
</dbReference>
<reference evidence="3 4" key="1">
    <citation type="submission" date="2016-09" db="EMBL/GenBank/DDBJ databases">
        <authorList>
            <person name="Capua I."/>
            <person name="De Benedictis P."/>
            <person name="Joannis T."/>
            <person name="Lombin L.H."/>
            <person name="Cattoli G."/>
        </authorList>
    </citation>
    <scope>NUCLEOTIDE SEQUENCE [LARGE SCALE GENOMIC DNA]</scope>
    <source>
        <strain evidence="3 4">ANC 4671</strain>
    </source>
</reference>
<dbReference type="Pfam" id="PF01906">
    <property type="entry name" value="YbjQ_1"/>
    <property type="match status" value="1"/>
</dbReference>
<dbReference type="Proteomes" id="UP000185895">
    <property type="component" value="Unassembled WGS sequence"/>
</dbReference>
<proteinExistence type="inferred from homology"/>
<keyword evidence="4" id="KW-1185">Reference proteome</keyword>
<dbReference type="RefSeq" id="WP_070068363.1">
    <property type="nucleotide sequence ID" value="NZ_MKKK01000001.1"/>
</dbReference>
<organism evidence="3 4">
    <name type="scientific">Acinetobacter qingfengensis</name>
    <dbReference type="NCBI Taxonomy" id="1262585"/>
    <lineage>
        <taxon>Bacteria</taxon>
        <taxon>Pseudomonadati</taxon>
        <taxon>Pseudomonadota</taxon>
        <taxon>Gammaproteobacteria</taxon>
        <taxon>Moraxellales</taxon>
        <taxon>Moraxellaceae</taxon>
        <taxon>Acinetobacter</taxon>
    </lineage>
</organism>
<dbReference type="STRING" id="1262585.BJI46_00150"/>
<evidence type="ECO:0000256" key="2">
    <source>
        <dbReference type="SAM" id="Phobius"/>
    </source>
</evidence>
<evidence type="ECO:0000313" key="4">
    <source>
        <dbReference type="Proteomes" id="UP000185895"/>
    </source>
</evidence>
<evidence type="ECO:0000256" key="1">
    <source>
        <dbReference type="ARBA" id="ARBA00010751"/>
    </source>
</evidence>
<accession>A0A1E7RF80</accession>
<dbReference type="Gene3D" id="3.30.110.70">
    <property type="entry name" value="Hypothetical protein apc22750. Chain B"/>
    <property type="match status" value="1"/>
</dbReference>
<dbReference type="SUPFAM" id="SSF117782">
    <property type="entry name" value="YbjQ-like"/>
    <property type="match status" value="1"/>
</dbReference>